<protein>
    <submittedName>
        <fullName evidence="1">Uncharacterized protein</fullName>
    </submittedName>
</protein>
<organism evidence="1 2">
    <name type="scientific">Halobellus salinus</name>
    <dbReference type="NCBI Taxonomy" id="931585"/>
    <lineage>
        <taxon>Archaea</taxon>
        <taxon>Methanobacteriati</taxon>
        <taxon>Methanobacteriota</taxon>
        <taxon>Stenosarchaea group</taxon>
        <taxon>Halobacteria</taxon>
        <taxon>Halobacteriales</taxon>
        <taxon>Haloferacaceae</taxon>
        <taxon>Halobellus</taxon>
    </lineage>
</organism>
<proteinExistence type="predicted"/>
<evidence type="ECO:0000313" key="2">
    <source>
        <dbReference type="Proteomes" id="UP000653099"/>
    </source>
</evidence>
<reference evidence="1" key="2">
    <citation type="submission" date="2020-09" db="EMBL/GenBank/DDBJ databases">
        <authorList>
            <person name="Sun Q."/>
            <person name="Ohkuma M."/>
        </authorList>
    </citation>
    <scope>NUCLEOTIDE SEQUENCE</scope>
    <source>
        <strain evidence="1">JCM 14359</strain>
    </source>
</reference>
<reference evidence="1" key="1">
    <citation type="journal article" date="2014" name="Int. J. Syst. Evol. Microbiol.">
        <title>Complete genome sequence of Corynebacterium casei LMG S-19264T (=DSM 44701T), isolated from a smear-ripened cheese.</title>
        <authorList>
            <consortium name="US DOE Joint Genome Institute (JGI-PGF)"/>
            <person name="Walter F."/>
            <person name="Albersmeier A."/>
            <person name="Kalinowski J."/>
            <person name="Ruckert C."/>
        </authorList>
    </citation>
    <scope>NUCLEOTIDE SEQUENCE</scope>
    <source>
        <strain evidence="1">JCM 14359</strain>
    </source>
</reference>
<accession>A0A830EW81</accession>
<dbReference type="AlphaFoldDB" id="A0A830EW81"/>
<evidence type="ECO:0000313" key="1">
    <source>
        <dbReference type="EMBL" id="GGJ16597.1"/>
    </source>
</evidence>
<sequence length="95" mass="10031">MPVEAENTFNGPEVAGFVVVSGGIFDVVKFEFVFTGGCDGCACVGTSSLEATVTVASSLFLATERLNAARAQAPDHRFEQYKLDVLIGNELGKRG</sequence>
<comment type="caution">
    <text evidence="1">The sequence shown here is derived from an EMBL/GenBank/DDBJ whole genome shotgun (WGS) entry which is preliminary data.</text>
</comment>
<name>A0A830EW81_9EURY</name>
<keyword evidence="2" id="KW-1185">Reference proteome</keyword>
<dbReference type="Proteomes" id="UP000653099">
    <property type="component" value="Unassembled WGS sequence"/>
</dbReference>
<dbReference type="EMBL" id="BMOC01000028">
    <property type="protein sequence ID" value="GGJ16597.1"/>
    <property type="molecule type" value="Genomic_DNA"/>
</dbReference>
<gene>
    <name evidence="1" type="ORF">GCM10008995_28110</name>
</gene>